<evidence type="ECO:0000313" key="1">
    <source>
        <dbReference type="EMBL" id="OCK73910.1"/>
    </source>
</evidence>
<organism evidence="1 2">
    <name type="scientific">Lepidopterella palustris CBS 459.81</name>
    <dbReference type="NCBI Taxonomy" id="1314670"/>
    <lineage>
        <taxon>Eukaryota</taxon>
        <taxon>Fungi</taxon>
        <taxon>Dikarya</taxon>
        <taxon>Ascomycota</taxon>
        <taxon>Pezizomycotina</taxon>
        <taxon>Dothideomycetes</taxon>
        <taxon>Pleosporomycetidae</taxon>
        <taxon>Mytilinidiales</taxon>
        <taxon>Argynnaceae</taxon>
        <taxon>Lepidopterella</taxon>
    </lineage>
</organism>
<dbReference type="InterPro" id="IPR053178">
    <property type="entry name" value="Osmoadaptation_assoc"/>
</dbReference>
<dbReference type="AlphaFoldDB" id="A0A8E2J942"/>
<proteinExistence type="predicted"/>
<dbReference type="Proteomes" id="UP000250266">
    <property type="component" value="Unassembled WGS sequence"/>
</dbReference>
<dbReference type="PANTHER" id="PTHR38111:SF9">
    <property type="entry name" value="ZN(2)-C6 FUNGAL-TYPE DOMAIN-CONTAINING PROTEIN"/>
    <property type="match status" value="1"/>
</dbReference>
<gene>
    <name evidence="1" type="ORF">K432DRAFT_410311</name>
</gene>
<dbReference type="EMBL" id="KV745618">
    <property type="protein sequence ID" value="OCK73910.1"/>
    <property type="molecule type" value="Genomic_DNA"/>
</dbReference>
<name>A0A8E2J942_9PEZI</name>
<keyword evidence="2" id="KW-1185">Reference proteome</keyword>
<dbReference type="PANTHER" id="PTHR38111">
    <property type="entry name" value="ZN(2)-C6 FUNGAL-TYPE DOMAIN-CONTAINING PROTEIN-RELATED"/>
    <property type="match status" value="1"/>
</dbReference>
<reference evidence="1 2" key="1">
    <citation type="journal article" date="2016" name="Nat. Commun.">
        <title>Ectomycorrhizal ecology is imprinted in the genome of the dominant symbiotic fungus Cenococcum geophilum.</title>
        <authorList>
            <consortium name="DOE Joint Genome Institute"/>
            <person name="Peter M."/>
            <person name="Kohler A."/>
            <person name="Ohm R.A."/>
            <person name="Kuo A."/>
            <person name="Krutzmann J."/>
            <person name="Morin E."/>
            <person name="Arend M."/>
            <person name="Barry K.W."/>
            <person name="Binder M."/>
            <person name="Choi C."/>
            <person name="Clum A."/>
            <person name="Copeland A."/>
            <person name="Grisel N."/>
            <person name="Haridas S."/>
            <person name="Kipfer T."/>
            <person name="LaButti K."/>
            <person name="Lindquist E."/>
            <person name="Lipzen A."/>
            <person name="Maire R."/>
            <person name="Meier B."/>
            <person name="Mihaltcheva S."/>
            <person name="Molinier V."/>
            <person name="Murat C."/>
            <person name="Poggeler S."/>
            <person name="Quandt C.A."/>
            <person name="Sperisen C."/>
            <person name="Tritt A."/>
            <person name="Tisserant E."/>
            <person name="Crous P.W."/>
            <person name="Henrissat B."/>
            <person name="Nehls U."/>
            <person name="Egli S."/>
            <person name="Spatafora J.W."/>
            <person name="Grigoriev I.V."/>
            <person name="Martin F.M."/>
        </authorList>
    </citation>
    <scope>NUCLEOTIDE SEQUENCE [LARGE SCALE GENOMIC DNA]</scope>
    <source>
        <strain evidence="1 2">CBS 459.81</strain>
    </source>
</reference>
<accession>A0A8E2J942</accession>
<evidence type="ECO:0000313" key="2">
    <source>
        <dbReference type="Proteomes" id="UP000250266"/>
    </source>
</evidence>
<protein>
    <submittedName>
        <fullName evidence="1">Uncharacterized protein</fullName>
    </submittedName>
</protein>
<dbReference type="OrthoDB" id="4491390at2759"/>
<sequence length="418" mass="46426">MPTPGKSTKLITAPFYTSLLPSLDHITTFVVRSFAPDEELAFLFSTESTSQSRICGAWVEVLPMLVGNGVRNSALIPAVKALAVSILTRGPNRKASVLDGVHAHVSALRPLREAIHGAGNFFQGDLATAIMCLLLAELILPISTNSWITHTQGISKLIQLANPDIFLSGTYHKLFVGFRPGLVVLAFMSRKATFLALDDWVTVPFTLNPPRPIQALLSEVVVLPQLLEQLDEARYASSRASPELVEKAAVTFLHVLQRLELWMQTFSAESPAPLFSVRPSDHSDLCIWFPSVSVANSLTHFWAFRAMCLMQVRELGISFPDIRKEKYASMGITSGPALLGEAIELSRYIYQSTEFLMQDDMKLFGPSSVIFPLKEAYEILKVGGKQSEEDLRECRKMLDMIRRKGFHFPMFSNSDAHI</sequence>